<protein>
    <submittedName>
        <fullName evidence="2">Uncharacterized protein</fullName>
    </submittedName>
</protein>
<dbReference type="Proteomes" id="UP000254079">
    <property type="component" value="Unassembled WGS sequence"/>
</dbReference>
<dbReference type="Proteomes" id="UP000255543">
    <property type="component" value="Unassembled WGS sequence"/>
</dbReference>
<evidence type="ECO:0000313" key="1">
    <source>
        <dbReference type="EMBL" id="SQD07427.1"/>
    </source>
</evidence>
<dbReference type="EMBL" id="UGCP01000002">
    <property type="protein sequence ID" value="STI82963.1"/>
    <property type="molecule type" value="Genomic_DNA"/>
</dbReference>
<evidence type="ECO:0000313" key="7">
    <source>
        <dbReference type="Proteomes" id="UP000254718"/>
    </source>
</evidence>
<evidence type="ECO:0000313" key="8">
    <source>
        <dbReference type="Proteomes" id="UP000255543"/>
    </source>
</evidence>
<evidence type="ECO:0000313" key="5">
    <source>
        <dbReference type="Proteomes" id="UP000250991"/>
    </source>
</evidence>
<reference evidence="5 6" key="1">
    <citation type="submission" date="2018-06" db="EMBL/GenBank/DDBJ databases">
        <authorList>
            <consortium name="Pathogen Informatics"/>
            <person name="Doyle S."/>
        </authorList>
    </citation>
    <scope>NUCLEOTIDE SEQUENCE [LARGE SCALE GENOMIC DNA]</scope>
    <source>
        <strain evidence="1 5">NCTC8009</strain>
        <strain evidence="3 8">NCTC8179</strain>
        <strain evidence="4 7">NCTC8333</strain>
        <strain evidence="2 6">NCTC8622</strain>
    </source>
</reference>
<accession>A0A0K4CF66</accession>
<evidence type="ECO:0000313" key="2">
    <source>
        <dbReference type="EMBL" id="STI82963.1"/>
    </source>
</evidence>
<proteinExistence type="predicted"/>
<dbReference type="Proteomes" id="UP000250991">
    <property type="component" value="Unassembled WGS sequence"/>
</dbReference>
<dbReference type="AlphaFoldDB" id="A0A0K4CF66"/>
<gene>
    <name evidence="1" type="ORF">NCTC8009_08054</name>
    <name evidence="3" type="ORF">NCTC8179_01011</name>
    <name evidence="4" type="ORF">NCTC8333_05287</name>
    <name evidence="2" type="ORF">NCTC8622_01971</name>
</gene>
<dbReference type="EMBL" id="UGEB01000001">
    <property type="protein sequence ID" value="STK57899.1"/>
    <property type="molecule type" value="Genomic_DNA"/>
</dbReference>
<dbReference type="EMBL" id="UGFE01000002">
    <property type="protein sequence ID" value="STM26224.1"/>
    <property type="molecule type" value="Genomic_DNA"/>
</dbReference>
<name>A0A0K4CF66_ECOLX</name>
<dbReference type="Proteomes" id="UP000254718">
    <property type="component" value="Unassembled WGS sequence"/>
</dbReference>
<evidence type="ECO:0000313" key="3">
    <source>
        <dbReference type="EMBL" id="STK57899.1"/>
    </source>
</evidence>
<organism evidence="2 6">
    <name type="scientific">Escherichia coli</name>
    <dbReference type="NCBI Taxonomy" id="562"/>
    <lineage>
        <taxon>Bacteria</taxon>
        <taxon>Pseudomonadati</taxon>
        <taxon>Pseudomonadota</taxon>
        <taxon>Gammaproteobacteria</taxon>
        <taxon>Enterobacterales</taxon>
        <taxon>Enterobacteriaceae</taxon>
        <taxon>Escherichia</taxon>
    </lineage>
</organism>
<sequence>MYTESNVKLSCNALWQKCVLATLYRAAATHPEIKLLQFKLIPGQGINKAIPSLMADFTGELHRLISEYLQCKTVRAETATGTVTTPAIVITLDIIKHRFPHYFPAAKAFPVDTFHLQRMKEGKRQRSTVLTLIYW</sequence>
<dbReference type="EMBL" id="UARW01000010">
    <property type="protein sequence ID" value="SQD07427.1"/>
    <property type="molecule type" value="Genomic_DNA"/>
</dbReference>
<evidence type="ECO:0000313" key="6">
    <source>
        <dbReference type="Proteomes" id="UP000254079"/>
    </source>
</evidence>
<evidence type="ECO:0000313" key="4">
    <source>
        <dbReference type="EMBL" id="STM26224.1"/>
    </source>
</evidence>